<accession>A0AA88XJT1</accession>
<dbReference type="PANTHER" id="PTHR10352">
    <property type="entry name" value="EUKARYOTIC TRANSLATION INITIATION FACTOR 3 SUBUNIT G"/>
    <property type="match status" value="1"/>
</dbReference>
<feature type="compositionally biased region" description="Basic and acidic residues" evidence="7">
    <location>
        <begin position="310"/>
        <end position="330"/>
    </location>
</feature>
<feature type="compositionally biased region" description="Acidic residues" evidence="7">
    <location>
        <begin position="279"/>
        <end position="309"/>
    </location>
</feature>
<gene>
    <name evidence="9" type="ORF">FSP39_010039</name>
</gene>
<evidence type="ECO:0000313" key="9">
    <source>
        <dbReference type="EMBL" id="KAK3084206.1"/>
    </source>
</evidence>
<feature type="domain" description="RRM" evidence="8">
    <location>
        <begin position="723"/>
        <end position="806"/>
    </location>
</feature>
<feature type="compositionally biased region" description="Basic and acidic residues" evidence="7">
    <location>
        <begin position="689"/>
        <end position="699"/>
    </location>
</feature>
<feature type="compositionally biased region" description="Low complexity" evidence="7">
    <location>
        <begin position="268"/>
        <end position="278"/>
    </location>
</feature>
<evidence type="ECO:0000313" key="10">
    <source>
        <dbReference type="Proteomes" id="UP001186944"/>
    </source>
</evidence>
<evidence type="ECO:0000256" key="1">
    <source>
        <dbReference type="ARBA" id="ARBA00004123"/>
    </source>
</evidence>
<organism evidence="9 10">
    <name type="scientific">Pinctada imbricata</name>
    <name type="common">Atlantic pearl-oyster</name>
    <name type="synonym">Pinctada martensii</name>
    <dbReference type="NCBI Taxonomy" id="66713"/>
    <lineage>
        <taxon>Eukaryota</taxon>
        <taxon>Metazoa</taxon>
        <taxon>Spiralia</taxon>
        <taxon>Lophotrochozoa</taxon>
        <taxon>Mollusca</taxon>
        <taxon>Bivalvia</taxon>
        <taxon>Autobranchia</taxon>
        <taxon>Pteriomorphia</taxon>
        <taxon>Pterioida</taxon>
        <taxon>Pterioidea</taxon>
        <taxon>Pteriidae</taxon>
        <taxon>Pinctada</taxon>
    </lineage>
</organism>
<keyword evidence="5" id="KW-0539">Nucleus</keyword>
<reference evidence="9" key="1">
    <citation type="submission" date="2019-08" db="EMBL/GenBank/DDBJ databases">
        <title>The improved chromosome-level genome for the pearl oyster Pinctada fucata martensii using PacBio sequencing and Hi-C.</title>
        <authorList>
            <person name="Zheng Z."/>
        </authorList>
    </citation>
    <scope>NUCLEOTIDE SEQUENCE</scope>
    <source>
        <strain evidence="9">ZZ-2019</strain>
        <tissue evidence="9">Adductor muscle</tissue>
    </source>
</reference>
<dbReference type="CDD" id="cd12569">
    <property type="entry name" value="RRM4_RBM19"/>
    <property type="match status" value="1"/>
</dbReference>
<dbReference type="Pfam" id="PF00076">
    <property type="entry name" value="RRM_1"/>
    <property type="match status" value="6"/>
</dbReference>
<comment type="similarity">
    <text evidence="2">Belongs to the RRM MRD1 family.</text>
</comment>
<dbReference type="SMART" id="SM00361">
    <property type="entry name" value="RRM_1"/>
    <property type="match status" value="1"/>
</dbReference>
<dbReference type="InterPro" id="IPR034423">
    <property type="entry name" value="RBM19_RRM5"/>
</dbReference>
<keyword evidence="4 6" id="KW-0694">RNA-binding</keyword>
<keyword evidence="3" id="KW-0677">Repeat</keyword>
<dbReference type="FunFam" id="3.30.70.330:FF:000813">
    <property type="entry name" value="RNA binding motif protein 19"/>
    <property type="match status" value="1"/>
</dbReference>
<dbReference type="InterPro" id="IPR034419">
    <property type="entry name" value="RBM19_RRM3"/>
</dbReference>
<dbReference type="InterPro" id="IPR000504">
    <property type="entry name" value="RRM_dom"/>
</dbReference>
<feature type="region of interest" description="Disordered" evidence="7">
    <location>
        <begin position="181"/>
        <end position="345"/>
    </location>
</feature>
<dbReference type="EMBL" id="VSWD01000013">
    <property type="protein sequence ID" value="KAK3084206.1"/>
    <property type="molecule type" value="Genomic_DNA"/>
</dbReference>
<feature type="region of interest" description="Disordered" evidence="7">
    <location>
        <begin position="506"/>
        <end position="532"/>
    </location>
</feature>
<feature type="domain" description="RRM" evidence="8">
    <location>
        <begin position="23"/>
        <end position="116"/>
    </location>
</feature>
<sequence length="947" mass="107631">MITSSGGIGELIDKQKIVKEDLVMLFLMVLSLFLCVKRPLNKVSGNDEGMKEDRLRKMFGTKGTLTDCSLKYTKDGKFRKFAFVGYRNPEEAEAAIKEYNNTYVDTSKIQVEFAKDFGDCNKPRSWSKYSYDSSAFQKMMKEKEKKKEKEERKKKPKKKDKAVDDMLGELKDDPKFAEFLEAHQRSNKKSVWDNDAMETKVKGHMEENKGNESDSAVEMKSDEEDEDDKEDYEDEEGSSSDEEQESDKKKGINTASKTELSDLDYLKSKVSNKNLLSDSSDDDEDKEDDSSDDNNDNNDDKSDDEEMSSDEDRKTTISKKSKADREKKTVDMPQGTDRGNKKTIKAFFNPVQPTYTKIPKSAKGRPIGIAFVDFPSSVDMEKAMARNKNFMKNKRIFLNRCTGETDGETSKKSEHDNSPQQQKIQSGRLYLRNLPYVCTEEDLENLFKSYGPITEVHVPIDSLTKKTKGFAFVTFMIPEHAVRAFSALDGTSFMGRMLHILPAKEKKEEDFDNSEGSSFKNKKKKKEKQQASSSHNWNTLFLGSSAVADVMADKYNTEKSHILDAEAKQSLGVRMALGETEIVAETRKFLVENGVMLDSFSQAAGERSKTVLLVKNLPARTDVEELRSIFSKYGSVGRVILPPSGITAIVEYLEPTEAKSGFRNLAYTKFHHVPLYLEWAPMEMLKPKEETEKMSDSAEKQSQMKKAEEEDSDSEDESPEPESTLFVKNLNFETTEETLKEKFSKCGIVRNVTIAKKKDTKMPGQMLSMGYGFVEYMKRENAMKALKTLQLTDIEGHRVELKISNRTTAVADKGTTKRKQKEIKQKTSNILVRNIPFEATKKEIFELFKVFGELKSVRLPKKAGGTGTHRGFGFIDFLTKQDAKRAFDALCHSTHLYGRRLNLEWAESAEDIDTLRKKTAEHYHDDVPKKRVKKSAIVDSLQKSTAD</sequence>
<feature type="domain" description="RRM" evidence="8">
    <location>
        <begin position="828"/>
        <end position="908"/>
    </location>
</feature>
<dbReference type="AlphaFoldDB" id="A0AA88XJT1"/>
<comment type="subcellular location">
    <subcellularLocation>
        <location evidence="1">Nucleus</location>
    </subcellularLocation>
</comment>
<dbReference type="Gene3D" id="3.30.70.330">
    <property type="match status" value="6"/>
</dbReference>
<evidence type="ECO:0000256" key="3">
    <source>
        <dbReference type="ARBA" id="ARBA00022737"/>
    </source>
</evidence>
<dbReference type="GO" id="GO:0005634">
    <property type="term" value="C:nucleus"/>
    <property type="evidence" value="ECO:0007669"/>
    <property type="project" value="UniProtKB-SubCell"/>
</dbReference>
<dbReference type="Proteomes" id="UP001186944">
    <property type="component" value="Unassembled WGS sequence"/>
</dbReference>
<feature type="region of interest" description="Disordered" evidence="7">
    <location>
        <begin position="689"/>
        <end position="727"/>
    </location>
</feature>
<proteinExistence type="inferred from homology"/>
<dbReference type="InterPro" id="IPR012677">
    <property type="entry name" value="Nucleotide-bd_a/b_plait_sf"/>
</dbReference>
<feature type="compositionally biased region" description="Basic and acidic residues" evidence="7">
    <location>
        <begin position="197"/>
        <end position="220"/>
    </location>
</feature>
<feature type="region of interest" description="Disordered" evidence="7">
    <location>
        <begin position="403"/>
        <end position="423"/>
    </location>
</feature>
<evidence type="ECO:0000256" key="6">
    <source>
        <dbReference type="PROSITE-ProRule" id="PRU00176"/>
    </source>
</evidence>
<dbReference type="CDD" id="cd12567">
    <property type="entry name" value="RRM3_RBM19"/>
    <property type="match status" value="1"/>
</dbReference>
<dbReference type="InterPro" id="IPR035979">
    <property type="entry name" value="RBD_domain_sf"/>
</dbReference>
<protein>
    <recommendedName>
        <fullName evidence="8">RRM domain-containing protein</fullName>
    </recommendedName>
</protein>
<feature type="compositionally biased region" description="Basic and acidic residues" evidence="7">
    <location>
        <begin position="140"/>
        <end position="153"/>
    </location>
</feature>
<name>A0AA88XJT1_PINIB</name>
<evidence type="ECO:0000259" key="8">
    <source>
        <dbReference type="PROSITE" id="PS50102"/>
    </source>
</evidence>
<dbReference type="SUPFAM" id="SSF54928">
    <property type="entry name" value="RNA-binding domain, RBD"/>
    <property type="match status" value="5"/>
</dbReference>
<comment type="caution">
    <text evidence="9">The sequence shown here is derived from an EMBL/GenBank/DDBJ whole genome shotgun (WGS) entry which is preliminary data.</text>
</comment>
<dbReference type="PROSITE" id="PS50102">
    <property type="entry name" value="RRM"/>
    <property type="match status" value="5"/>
</dbReference>
<evidence type="ECO:0000256" key="7">
    <source>
        <dbReference type="SAM" id="MobiDB-lite"/>
    </source>
</evidence>
<feature type="domain" description="RRM" evidence="8">
    <location>
        <begin position="610"/>
        <end position="682"/>
    </location>
</feature>
<dbReference type="FunFam" id="3.30.70.330:FF:000277">
    <property type="entry name" value="RNA binding motif protein 19"/>
    <property type="match status" value="1"/>
</dbReference>
<dbReference type="CDD" id="cd12571">
    <property type="entry name" value="RRM6_RBM19"/>
    <property type="match status" value="1"/>
</dbReference>
<feature type="region of interest" description="Disordered" evidence="7">
    <location>
        <begin position="140"/>
        <end position="167"/>
    </location>
</feature>
<dbReference type="SMART" id="SM00360">
    <property type="entry name" value="RRM"/>
    <property type="match status" value="6"/>
</dbReference>
<dbReference type="GO" id="GO:0003723">
    <property type="term" value="F:RNA binding"/>
    <property type="evidence" value="ECO:0007669"/>
    <property type="project" value="UniProtKB-UniRule"/>
</dbReference>
<feature type="compositionally biased region" description="Basic and acidic residues" evidence="7">
    <location>
        <begin position="408"/>
        <end position="417"/>
    </location>
</feature>
<feature type="compositionally biased region" description="Acidic residues" evidence="7">
    <location>
        <begin position="709"/>
        <end position="720"/>
    </location>
</feature>
<evidence type="ECO:0000256" key="2">
    <source>
        <dbReference type="ARBA" id="ARBA00008033"/>
    </source>
</evidence>
<feature type="compositionally biased region" description="Acidic residues" evidence="7">
    <location>
        <begin position="221"/>
        <end position="245"/>
    </location>
</feature>
<dbReference type="FunFam" id="3.30.70.330:FF:000240">
    <property type="entry name" value="RNA binding motif protein 19"/>
    <property type="match status" value="1"/>
</dbReference>
<feature type="domain" description="RRM" evidence="8">
    <location>
        <begin position="427"/>
        <end position="505"/>
    </location>
</feature>
<dbReference type="InterPro" id="IPR034420">
    <property type="entry name" value="RBM19_RRM4"/>
</dbReference>
<dbReference type="CDD" id="cd12318">
    <property type="entry name" value="RRM5_RBM19_like"/>
    <property type="match status" value="1"/>
</dbReference>
<dbReference type="InterPro" id="IPR003954">
    <property type="entry name" value="RRM_euk-type"/>
</dbReference>
<evidence type="ECO:0000256" key="5">
    <source>
        <dbReference type="ARBA" id="ARBA00023242"/>
    </source>
</evidence>
<dbReference type="InterPro" id="IPR034421">
    <property type="entry name" value="RBM19_RRM6"/>
</dbReference>
<keyword evidence="10" id="KW-1185">Reference proteome</keyword>
<evidence type="ECO:0000256" key="4">
    <source>
        <dbReference type="ARBA" id="ARBA00022884"/>
    </source>
</evidence>